<feature type="transmembrane region" description="Helical" evidence="1">
    <location>
        <begin position="25"/>
        <end position="48"/>
    </location>
</feature>
<accession>A0A6C0KLD2</accession>
<dbReference type="InterPro" id="IPR008922">
    <property type="entry name" value="Di-copper_centre_dom_sf"/>
</dbReference>
<name>A0A6C0KLD2_9ZZZZ</name>
<sequence>MPIFDIKNYMKQEYHEIDPPPPKSLSAVTLFTVILSFMVTAMITMLTIQTYIPLSSEFAEQQHAISFTTKREGYGPLDFFLPDTSDLYQYHFLTSHAGIVEPHATMWVHLINADPSTSATYTICQTNSASDSCISGDAATTPFTLACTPHEDQYTMTITQNAQQSTGTLLCMYVRREFRTLTTADRDATIEAMWKLWELDEEAGRHTYGENFHSYSYLLDFHYFNAAWIHSDHIHEGNGFLAQHVKMTNIFEVAMQAVDPSVTLPYWDYTIETADGIQTYESPLFTENTFGSLPLPNNMSWGWLYESNSIDDGKIPDGKWANFKIAANTKFDDLDYAYGYMRAPWNINPSEYITRYTATDKTFPTCKSHYDLLGYTDLADFLQEIPYAAHASTHGVIGGSFGCDILNDMREAGYINGVDGQLNICQNWIFYMKEFYRSDILLPQDKCTADSESGSTCVYVCNEDRKSTLLEMLQHSIMNSGMEAIPPYGEMPDEGWDAWTAFICGGDGSKIYAGDHLESASPADPSFWPIHPTLERVFQAKLMAGGFSTSSTWPTDPVTEYVCNKAVCYEEDEDAFGNWDTCCYGHYEDDQMLDAPNNDRYTYVGPTNKDVHDGTNPQNPQYSMQYIYDTFTWSHCIQEGYDFDALLEGQYRRK</sequence>
<dbReference type="AlphaFoldDB" id="A0A6C0KLD2"/>
<feature type="domain" description="Tyrosinase copper-binding" evidence="2">
    <location>
        <begin position="214"/>
        <end position="402"/>
    </location>
</feature>
<keyword evidence="1" id="KW-0812">Transmembrane</keyword>
<keyword evidence="1" id="KW-0472">Membrane</keyword>
<reference evidence="3" key="1">
    <citation type="journal article" date="2020" name="Nature">
        <title>Giant virus diversity and host interactions through global metagenomics.</title>
        <authorList>
            <person name="Schulz F."/>
            <person name="Roux S."/>
            <person name="Paez-Espino D."/>
            <person name="Jungbluth S."/>
            <person name="Walsh D.A."/>
            <person name="Denef V.J."/>
            <person name="McMahon K.D."/>
            <person name="Konstantinidis K.T."/>
            <person name="Eloe-Fadrosh E.A."/>
            <person name="Kyrpides N.C."/>
            <person name="Woyke T."/>
        </authorList>
    </citation>
    <scope>NUCLEOTIDE SEQUENCE</scope>
    <source>
        <strain evidence="3">GVMAG-S-3300012000-57</strain>
    </source>
</reference>
<evidence type="ECO:0000313" key="3">
    <source>
        <dbReference type="EMBL" id="QHU17138.1"/>
    </source>
</evidence>
<evidence type="ECO:0000256" key="1">
    <source>
        <dbReference type="SAM" id="Phobius"/>
    </source>
</evidence>
<dbReference type="GO" id="GO:0016491">
    <property type="term" value="F:oxidoreductase activity"/>
    <property type="evidence" value="ECO:0007669"/>
    <property type="project" value="InterPro"/>
</dbReference>
<dbReference type="SUPFAM" id="SSF48056">
    <property type="entry name" value="Di-copper centre-containing domain"/>
    <property type="match status" value="1"/>
</dbReference>
<dbReference type="Pfam" id="PF00264">
    <property type="entry name" value="Tyrosinase"/>
    <property type="match status" value="1"/>
</dbReference>
<keyword evidence="1" id="KW-1133">Transmembrane helix</keyword>
<protein>
    <recommendedName>
        <fullName evidence="2">Tyrosinase copper-binding domain-containing protein</fullName>
    </recommendedName>
</protein>
<organism evidence="3">
    <name type="scientific">viral metagenome</name>
    <dbReference type="NCBI Taxonomy" id="1070528"/>
    <lineage>
        <taxon>unclassified sequences</taxon>
        <taxon>metagenomes</taxon>
        <taxon>organismal metagenomes</taxon>
    </lineage>
</organism>
<evidence type="ECO:0000259" key="2">
    <source>
        <dbReference type="Pfam" id="PF00264"/>
    </source>
</evidence>
<dbReference type="Gene3D" id="1.10.1280.10">
    <property type="entry name" value="Di-copper center containing domain from catechol oxidase"/>
    <property type="match status" value="1"/>
</dbReference>
<proteinExistence type="predicted"/>
<dbReference type="EMBL" id="MN740898">
    <property type="protein sequence ID" value="QHU17138.1"/>
    <property type="molecule type" value="Genomic_DNA"/>
</dbReference>
<dbReference type="InterPro" id="IPR002227">
    <property type="entry name" value="Tyrosinase_Cu-bd"/>
</dbReference>